<dbReference type="EMBL" id="JAJNAY010000001">
    <property type="protein sequence ID" value="MCD1117904.1"/>
    <property type="molecule type" value="Genomic_DNA"/>
</dbReference>
<proteinExistence type="predicted"/>
<keyword evidence="2" id="KW-1185">Reference proteome</keyword>
<comment type="caution">
    <text evidence="1">The sequence shown here is derived from an EMBL/GenBank/DDBJ whole genome shotgun (WGS) entry which is preliminary data.</text>
</comment>
<protein>
    <submittedName>
        <fullName evidence="1">Helix-hairpin-helix domain-containing protein</fullName>
    </submittedName>
</protein>
<sequence>MKKNYYQKMGVLGILLLTLTIFQNYTDKSEIKFPELTFISENLPAESLSDFNPNDLDETQWQKLGFSEKQTATILKYKKIVGGKFLSKEQLKKCYAISEEKYSQLNSFILLPETNSEAKGNSGFKSYEKKSLNITRKFNPDQLSQADWENMGFSEKQAAAILKYKNYLGGSFVSKEKFKECFIINEENYTKLEPYLILPAKTPANFNAYAGKSNSFKTKTVQTNFDPNTLDVNGWMALGFSEKQANVIVNYRDRNLKGSFKNLEDIKNCFVISAEKFEELKPFIKLNVSTMAKNSDEKKPEPKQDKTDFSKTDMNSITFKQLLEFGLDEKSAGSMIGFRKKLGGFMTKEQILETYNIDKDLVQKLLSIAPLDNSKVERHTLVDAPEEWLKNHPYFKYSADKIIYYRISNPDDKKIWKLLKTKPEYEARMRLYLK</sequence>
<name>A0A9Q3V682_9FLAO</name>
<dbReference type="AlphaFoldDB" id="A0A9Q3V682"/>
<gene>
    <name evidence="1" type="ORF">LO744_13635</name>
</gene>
<dbReference type="InterPro" id="IPR010994">
    <property type="entry name" value="RuvA_2-like"/>
</dbReference>
<dbReference type="RefSeq" id="WP_230670108.1">
    <property type="nucleotide sequence ID" value="NZ_JAJNAY010000001.1"/>
</dbReference>
<dbReference type="SUPFAM" id="SSF47781">
    <property type="entry name" value="RuvA domain 2-like"/>
    <property type="match status" value="4"/>
</dbReference>
<organism evidence="1 2">
    <name type="scientific">Chryseobacterium turcicum</name>
    <dbReference type="NCBI Taxonomy" id="2898076"/>
    <lineage>
        <taxon>Bacteria</taxon>
        <taxon>Pseudomonadati</taxon>
        <taxon>Bacteroidota</taxon>
        <taxon>Flavobacteriia</taxon>
        <taxon>Flavobacteriales</taxon>
        <taxon>Weeksellaceae</taxon>
        <taxon>Chryseobacterium group</taxon>
        <taxon>Chryseobacterium</taxon>
    </lineage>
</organism>
<dbReference type="Proteomes" id="UP001108025">
    <property type="component" value="Unassembled WGS sequence"/>
</dbReference>
<accession>A0A9Q3V682</accession>
<reference evidence="1" key="1">
    <citation type="submission" date="2021-11" db="EMBL/GenBank/DDBJ databases">
        <title>Description of novel Chryseobacterium species.</title>
        <authorList>
            <person name="Saticioglu I.B."/>
            <person name="Ay H."/>
            <person name="Altun S."/>
            <person name="Duman M."/>
        </authorList>
    </citation>
    <scope>NUCLEOTIDE SEQUENCE</scope>
    <source>
        <strain evidence="1">C-17</strain>
    </source>
</reference>
<evidence type="ECO:0000313" key="2">
    <source>
        <dbReference type="Proteomes" id="UP001108025"/>
    </source>
</evidence>
<evidence type="ECO:0000313" key="1">
    <source>
        <dbReference type="EMBL" id="MCD1117904.1"/>
    </source>
</evidence>